<dbReference type="FunFam" id="3.10.20.90:FF:000119">
    <property type="entry name" value="Ubiquitin carboxyl-terminal hydrolase 14"/>
    <property type="match status" value="1"/>
</dbReference>
<dbReference type="RefSeq" id="XP_005786819.1">
    <property type="nucleotide sequence ID" value="XM_005786762.1"/>
</dbReference>
<dbReference type="InterPro" id="IPR028889">
    <property type="entry name" value="USP"/>
</dbReference>
<feature type="domain" description="USP" evidence="9">
    <location>
        <begin position="109"/>
        <end position="409"/>
    </location>
</feature>
<evidence type="ECO:0000313" key="11">
    <source>
        <dbReference type="Proteomes" id="UP000013827"/>
    </source>
</evidence>
<dbReference type="Pfam" id="PF00443">
    <property type="entry name" value="UCH"/>
    <property type="match status" value="1"/>
</dbReference>
<dbReference type="PROSITE" id="PS00972">
    <property type="entry name" value="USP_1"/>
    <property type="match status" value="1"/>
</dbReference>
<dbReference type="PROSITE" id="PS50235">
    <property type="entry name" value="USP_3"/>
    <property type="match status" value="1"/>
</dbReference>
<feature type="coiled-coil region" evidence="7">
    <location>
        <begin position="323"/>
        <end position="350"/>
    </location>
</feature>
<dbReference type="Gene3D" id="3.90.70.10">
    <property type="entry name" value="Cysteine proteinases"/>
    <property type="match status" value="1"/>
</dbReference>
<dbReference type="InterPro" id="IPR044635">
    <property type="entry name" value="UBP14-like"/>
</dbReference>
<evidence type="ECO:0000256" key="5">
    <source>
        <dbReference type="ARBA" id="ARBA00022801"/>
    </source>
</evidence>
<accession>A0A0D3KF55</accession>
<sequence length="417" mass="46288">MSTINVTVKWGKKKFEAVELDKSAPVDLFKAQLFALTNVPVERQKIMGVKGGTVKDGADWEALGVKQGQVLMLMGSAEAVPEAPAEKTIFVEDMPAVDVAALTASKNPGGLTNLGNTCYLNSSLQVMIRIPEVSLALQKYAGTGGESEKALLFAMRELVGELERSNATQEVRPFKFVSVFRQNFPMFAQQAEGGRGFVQQDAQECWSTLVTNELRDNLGDALFGDERYACAEAGGEEPYEKREKDTAHLYTAVEASLSESIEKHSAALGREALFDKTEQIARLPPYLAVNFVRFQYRKDTEKRAKILRPISFPDVLDVRNLCTKELQANIASHNNRLEEARDKAAADKASADKGRTAEGGHYVAWVKRDAKTWLVFDDETVAEVDAPRIKELYGGGDWHIAYMCLYRKMETLSLEEE</sequence>
<dbReference type="GO" id="GO:0043161">
    <property type="term" value="P:proteasome-mediated ubiquitin-dependent protein catabolic process"/>
    <property type="evidence" value="ECO:0007669"/>
    <property type="project" value="InterPro"/>
</dbReference>
<dbReference type="KEGG" id="ehx:EMIHUDRAFT_202168"/>
<comment type="catalytic activity">
    <reaction evidence="1">
        <text>Thiol-dependent hydrolysis of ester, thioester, amide, peptide and isopeptide bonds formed by the C-terminal Gly of ubiquitin (a 76-residue protein attached to proteins as an intracellular targeting signal).</text>
        <dbReference type="EC" id="3.4.19.12"/>
    </reaction>
</comment>
<evidence type="ECO:0000256" key="7">
    <source>
        <dbReference type="SAM" id="Coils"/>
    </source>
</evidence>
<dbReference type="GO" id="GO:0004843">
    <property type="term" value="F:cysteine-type deubiquitinase activity"/>
    <property type="evidence" value="ECO:0007669"/>
    <property type="project" value="UniProtKB-EC"/>
</dbReference>
<keyword evidence="11" id="KW-1185">Reference proteome</keyword>
<feature type="domain" description="Ubiquitin-like" evidence="8">
    <location>
        <begin position="4"/>
        <end position="74"/>
    </location>
</feature>
<dbReference type="SUPFAM" id="SSF54236">
    <property type="entry name" value="Ubiquitin-like"/>
    <property type="match status" value="1"/>
</dbReference>
<dbReference type="STRING" id="2903.R1F656"/>
<dbReference type="PROSITE" id="PS50053">
    <property type="entry name" value="UBIQUITIN_2"/>
    <property type="match status" value="1"/>
</dbReference>
<dbReference type="PANTHER" id="PTHR43982">
    <property type="entry name" value="UBIQUITIN CARBOXYL-TERMINAL HYDROLASE"/>
    <property type="match status" value="1"/>
</dbReference>
<dbReference type="SMART" id="SM00213">
    <property type="entry name" value="UBQ"/>
    <property type="match status" value="1"/>
</dbReference>
<evidence type="ECO:0000256" key="1">
    <source>
        <dbReference type="ARBA" id="ARBA00000707"/>
    </source>
</evidence>
<evidence type="ECO:0000259" key="9">
    <source>
        <dbReference type="PROSITE" id="PS50235"/>
    </source>
</evidence>
<evidence type="ECO:0000256" key="3">
    <source>
        <dbReference type="ARBA" id="ARBA00022670"/>
    </source>
</evidence>
<dbReference type="AlphaFoldDB" id="A0A0D3KF55"/>
<organism evidence="10 11">
    <name type="scientific">Emiliania huxleyi (strain CCMP1516)</name>
    <dbReference type="NCBI Taxonomy" id="280463"/>
    <lineage>
        <taxon>Eukaryota</taxon>
        <taxon>Haptista</taxon>
        <taxon>Haptophyta</taxon>
        <taxon>Prymnesiophyceae</taxon>
        <taxon>Isochrysidales</taxon>
        <taxon>Noelaerhabdaceae</taxon>
        <taxon>Emiliania</taxon>
    </lineage>
</organism>
<keyword evidence="4" id="KW-0833">Ubl conjugation pathway</keyword>
<keyword evidence="3" id="KW-0645">Protease</keyword>
<dbReference type="InterPro" id="IPR000626">
    <property type="entry name" value="Ubiquitin-like_dom"/>
</dbReference>
<reference evidence="11" key="1">
    <citation type="journal article" date="2013" name="Nature">
        <title>Pan genome of the phytoplankton Emiliania underpins its global distribution.</title>
        <authorList>
            <person name="Read B.A."/>
            <person name="Kegel J."/>
            <person name="Klute M.J."/>
            <person name="Kuo A."/>
            <person name="Lefebvre S.C."/>
            <person name="Maumus F."/>
            <person name="Mayer C."/>
            <person name="Miller J."/>
            <person name="Monier A."/>
            <person name="Salamov A."/>
            <person name="Young J."/>
            <person name="Aguilar M."/>
            <person name="Claverie J.M."/>
            <person name="Frickenhaus S."/>
            <person name="Gonzalez K."/>
            <person name="Herman E.K."/>
            <person name="Lin Y.C."/>
            <person name="Napier J."/>
            <person name="Ogata H."/>
            <person name="Sarno A.F."/>
            <person name="Shmutz J."/>
            <person name="Schroeder D."/>
            <person name="de Vargas C."/>
            <person name="Verret F."/>
            <person name="von Dassow P."/>
            <person name="Valentin K."/>
            <person name="Van de Peer Y."/>
            <person name="Wheeler G."/>
            <person name="Dacks J.B."/>
            <person name="Delwiche C.F."/>
            <person name="Dyhrman S.T."/>
            <person name="Glockner G."/>
            <person name="John U."/>
            <person name="Richards T."/>
            <person name="Worden A.Z."/>
            <person name="Zhang X."/>
            <person name="Grigoriev I.V."/>
            <person name="Allen A.E."/>
            <person name="Bidle K."/>
            <person name="Borodovsky M."/>
            <person name="Bowler C."/>
            <person name="Brownlee C."/>
            <person name="Cock J.M."/>
            <person name="Elias M."/>
            <person name="Gladyshev V.N."/>
            <person name="Groth M."/>
            <person name="Guda C."/>
            <person name="Hadaegh A."/>
            <person name="Iglesias-Rodriguez M.D."/>
            <person name="Jenkins J."/>
            <person name="Jones B.M."/>
            <person name="Lawson T."/>
            <person name="Leese F."/>
            <person name="Lindquist E."/>
            <person name="Lobanov A."/>
            <person name="Lomsadze A."/>
            <person name="Malik S.B."/>
            <person name="Marsh M.E."/>
            <person name="Mackinder L."/>
            <person name="Mock T."/>
            <person name="Mueller-Roeber B."/>
            <person name="Pagarete A."/>
            <person name="Parker M."/>
            <person name="Probert I."/>
            <person name="Quesneville H."/>
            <person name="Raines C."/>
            <person name="Rensing S.A."/>
            <person name="Riano-Pachon D.M."/>
            <person name="Richier S."/>
            <person name="Rokitta S."/>
            <person name="Shiraiwa Y."/>
            <person name="Soanes D.M."/>
            <person name="van der Giezen M."/>
            <person name="Wahlund T.M."/>
            <person name="Williams B."/>
            <person name="Wilson W."/>
            <person name="Wolfe G."/>
            <person name="Wurch L.L."/>
        </authorList>
    </citation>
    <scope>NUCLEOTIDE SEQUENCE</scope>
</reference>
<dbReference type="EC" id="3.4.19.12" evidence="2"/>
<dbReference type="PaxDb" id="2903-EOD34390"/>
<name>A0A0D3KF55_EMIH1</name>
<keyword evidence="7" id="KW-0175">Coiled coil</keyword>
<protein>
    <recommendedName>
        <fullName evidence="2">ubiquitinyl hydrolase 1</fullName>
        <ecNumber evidence="2">3.4.19.12</ecNumber>
    </recommendedName>
</protein>
<dbReference type="HOGENOM" id="CLU_017549_2_1_1"/>
<dbReference type="GeneID" id="17279661"/>
<dbReference type="InterPro" id="IPR001394">
    <property type="entry name" value="Peptidase_C19_UCH"/>
</dbReference>
<dbReference type="GO" id="GO:0070628">
    <property type="term" value="F:proteasome binding"/>
    <property type="evidence" value="ECO:0007669"/>
    <property type="project" value="TreeGrafter"/>
</dbReference>
<dbReference type="eggNOG" id="KOG1872">
    <property type="taxonomic scope" value="Eukaryota"/>
</dbReference>
<dbReference type="Pfam" id="PF00240">
    <property type="entry name" value="ubiquitin"/>
    <property type="match status" value="1"/>
</dbReference>
<keyword evidence="6" id="KW-0788">Thiol protease</keyword>
<evidence type="ECO:0000256" key="4">
    <source>
        <dbReference type="ARBA" id="ARBA00022786"/>
    </source>
</evidence>
<evidence type="ECO:0000259" key="8">
    <source>
        <dbReference type="PROSITE" id="PS50053"/>
    </source>
</evidence>
<dbReference type="Gene3D" id="3.10.20.90">
    <property type="entry name" value="Phosphatidylinositol 3-kinase Catalytic Subunit, Chain A, domain 1"/>
    <property type="match status" value="1"/>
</dbReference>
<dbReference type="InterPro" id="IPR029071">
    <property type="entry name" value="Ubiquitin-like_domsf"/>
</dbReference>
<dbReference type="CDD" id="cd16104">
    <property type="entry name" value="Ubl_USP14_like"/>
    <property type="match status" value="1"/>
</dbReference>
<dbReference type="InterPro" id="IPR038765">
    <property type="entry name" value="Papain-like_cys_pep_sf"/>
</dbReference>
<dbReference type="SUPFAM" id="SSF54001">
    <property type="entry name" value="Cysteine proteinases"/>
    <property type="match status" value="1"/>
</dbReference>
<dbReference type="PANTHER" id="PTHR43982:SF1">
    <property type="entry name" value="UBIQUITIN CARBOXYL-TERMINAL HYDROLASE 14"/>
    <property type="match status" value="1"/>
</dbReference>
<keyword evidence="5" id="KW-0378">Hydrolase</keyword>
<evidence type="ECO:0000256" key="6">
    <source>
        <dbReference type="ARBA" id="ARBA00022807"/>
    </source>
</evidence>
<evidence type="ECO:0000256" key="2">
    <source>
        <dbReference type="ARBA" id="ARBA00012759"/>
    </source>
</evidence>
<dbReference type="GO" id="GO:0016579">
    <property type="term" value="P:protein deubiquitination"/>
    <property type="evidence" value="ECO:0007669"/>
    <property type="project" value="InterPro"/>
</dbReference>
<reference evidence="10" key="2">
    <citation type="submission" date="2024-10" db="UniProtKB">
        <authorList>
            <consortium name="EnsemblProtists"/>
        </authorList>
    </citation>
    <scope>IDENTIFICATION</scope>
</reference>
<proteinExistence type="predicted"/>
<dbReference type="InterPro" id="IPR018200">
    <property type="entry name" value="USP_CS"/>
</dbReference>
<evidence type="ECO:0000313" key="10">
    <source>
        <dbReference type="EnsemblProtists" id="EOD34390"/>
    </source>
</evidence>
<dbReference type="GO" id="GO:0061136">
    <property type="term" value="P:regulation of proteasomal protein catabolic process"/>
    <property type="evidence" value="ECO:0007669"/>
    <property type="project" value="TreeGrafter"/>
</dbReference>
<dbReference type="EnsemblProtists" id="EOD34390">
    <property type="protein sequence ID" value="EOD34390"/>
    <property type="gene ID" value="EMIHUDRAFT_202168"/>
</dbReference>
<dbReference type="Proteomes" id="UP000013827">
    <property type="component" value="Unassembled WGS sequence"/>
</dbReference>